<dbReference type="InterPro" id="IPR036737">
    <property type="entry name" value="OmpA-like_sf"/>
</dbReference>
<dbReference type="EMBL" id="LT604072">
    <property type="protein sequence ID" value="SCB04484.1"/>
    <property type="molecule type" value="Genomic_DNA"/>
</dbReference>
<feature type="domain" description="OmpA-like" evidence="5">
    <location>
        <begin position="159"/>
        <end position="278"/>
    </location>
</feature>
<dbReference type="InterPro" id="IPR050330">
    <property type="entry name" value="Bact_OuterMem_StrucFunc"/>
</dbReference>
<evidence type="ECO:0000313" key="6">
    <source>
        <dbReference type="EMBL" id="SCB04484.1"/>
    </source>
</evidence>
<dbReference type="Pfam" id="PF00691">
    <property type="entry name" value="OmpA"/>
    <property type="match status" value="1"/>
</dbReference>
<dbReference type="PRINTS" id="PR01021">
    <property type="entry name" value="OMPADOMAIN"/>
</dbReference>
<dbReference type="PROSITE" id="PS51123">
    <property type="entry name" value="OMPA_2"/>
    <property type="match status" value="1"/>
</dbReference>
<organism evidence="6 7">
    <name type="scientific">Xanthomonas translucens pv. translucens DSM 18974</name>
    <dbReference type="NCBI Taxonomy" id="1261556"/>
    <lineage>
        <taxon>Bacteria</taxon>
        <taxon>Pseudomonadati</taxon>
        <taxon>Pseudomonadota</taxon>
        <taxon>Gammaproteobacteria</taxon>
        <taxon>Lysobacterales</taxon>
        <taxon>Lysobacteraceae</taxon>
        <taxon>Xanthomonas</taxon>
        <taxon>Xanthomonas translucens group</taxon>
    </lineage>
</organism>
<dbReference type="Proteomes" id="UP000093071">
    <property type="component" value="Chromosome I"/>
</dbReference>
<comment type="subcellular location">
    <subcellularLocation>
        <location evidence="1">Cell outer membrane</location>
    </subcellularLocation>
</comment>
<protein>
    <submittedName>
        <fullName evidence="6">OmpA family outer membrane lipoprotein</fullName>
    </submittedName>
</protein>
<reference evidence="7" key="1">
    <citation type="submission" date="2016-07" db="EMBL/GenBank/DDBJ databases">
        <authorList>
            <person name="Jaenicke Sebastian"/>
        </authorList>
    </citation>
    <scope>NUCLEOTIDE SEQUENCE [LARGE SCALE GENOMIC DNA]</scope>
</reference>
<dbReference type="PANTHER" id="PTHR30329:SF21">
    <property type="entry name" value="LIPOPROTEIN YIAD-RELATED"/>
    <property type="match status" value="1"/>
</dbReference>
<keyword evidence="6" id="KW-0449">Lipoprotein</keyword>
<dbReference type="GO" id="GO:0009279">
    <property type="term" value="C:cell outer membrane"/>
    <property type="evidence" value="ECO:0007669"/>
    <property type="project" value="UniProtKB-SubCell"/>
</dbReference>
<evidence type="ECO:0000313" key="7">
    <source>
        <dbReference type="Proteomes" id="UP000093071"/>
    </source>
</evidence>
<dbReference type="InterPro" id="IPR006664">
    <property type="entry name" value="OMP_bac"/>
</dbReference>
<sequence>MLVNDAGITGVDAQGNLLRNGEDGLFKINADGSGTINGTVGDGEDAIVRVQADGSGSYNGPAGLITLDGRGAGTWNGGSGLIQNNGDGSGTWNGREGLLTINADGSGTWNGEQGLIRNNGDGTGMIGTPGRKVAMAPLPKVPPAGRFPSLRKFAPPGAPCGYLITLNDRVLFDFDKSQIRADAATVLDTLATALGTLQARDLEVGGHTDSKGGDDYNQALSERRAAAVLEALRARGLALQASAKGYGESRPVAPNQLQGQDNPAGRQLNRRVEIFVRT</sequence>
<proteinExistence type="predicted"/>
<dbReference type="SUPFAM" id="SSF103088">
    <property type="entry name" value="OmpA-like"/>
    <property type="match status" value="1"/>
</dbReference>
<keyword evidence="3" id="KW-0998">Cell outer membrane</keyword>
<accession>A0A1C3TMK4</accession>
<evidence type="ECO:0000259" key="5">
    <source>
        <dbReference type="PROSITE" id="PS51123"/>
    </source>
</evidence>
<evidence type="ECO:0000256" key="4">
    <source>
        <dbReference type="PROSITE-ProRule" id="PRU00473"/>
    </source>
</evidence>
<evidence type="ECO:0000256" key="2">
    <source>
        <dbReference type="ARBA" id="ARBA00023136"/>
    </source>
</evidence>
<dbReference type="PATRIC" id="fig|1261556.5.peg.1806"/>
<gene>
    <name evidence="6" type="ORF">BN444_03894</name>
</gene>
<dbReference type="Gene3D" id="3.30.1330.60">
    <property type="entry name" value="OmpA-like domain"/>
    <property type="match status" value="1"/>
</dbReference>
<evidence type="ECO:0000256" key="3">
    <source>
        <dbReference type="ARBA" id="ARBA00023237"/>
    </source>
</evidence>
<keyword evidence="2 4" id="KW-0472">Membrane</keyword>
<dbReference type="AlphaFoldDB" id="A0A1C3TMK4"/>
<dbReference type="InterPro" id="IPR006665">
    <property type="entry name" value="OmpA-like"/>
</dbReference>
<name>A0A1C3TMK4_XANCT</name>
<evidence type="ECO:0000256" key="1">
    <source>
        <dbReference type="ARBA" id="ARBA00004442"/>
    </source>
</evidence>
<dbReference type="PANTHER" id="PTHR30329">
    <property type="entry name" value="STATOR ELEMENT OF FLAGELLAR MOTOR COMPLEX"/>
    <property type="match status" value="1"/>
</dbReference>
<dbReference type="CDD" id="cd07185">
    <property type="entry name" value="OmpA_C-like"/>
    <property type="match status" value="1"/>
</dbReference>